<dbReference type="RefSeq" id="WP_284874905.1">
    <property type="nucleotide sequence ID" value="NZ_CP126970.1"/>
</dbReference>
<dbReference type="EMBL" id="CP126970">
    <property type="protein sequence ID" value="WIM70315.1"/>
    <property type="molecule type" value="Genomic_DNA"/>
</dbReference>
<feature type="transmembrane region" description="Helical" evidence="6">
    <location>
        <begin position="38"/>
        <end position="60"/>
    </location>
</feature>
<keyword evidence="3 6" id="KW-0812">Transmembrane</keyword>
<dbReference type="Proteomes" id="UP001238805">
    <property type="component" value="Chromosome"/>
</dbReference>
<dbReference type="Pfam" id="PF01810">
    <property type="entry name" value="LysE"/>
    <property type="match status" value="1"/>
</dbReference>
<dbReference type="InterPro" id="IPR001123">
    <property type="entry name" value="LeuE-type"/>
</dbReference>
<keyword evidence="4 6" id="KW-1133">Transmembrane helix</keyword>
<comment type="subcellular location">
    <subcellularLocation>
        <location evidence="1">Cell membrane</location>
        <topology evidence="1">Multi-pass membrane protein</topology>
    </subcellularLocation>
</comment>
<gene>
    <name evidence="7" type="ORF">QP029_00095</name>
</gene>
<evidence type="ECO:0000256" key="2">
    <source>
        <dbReference type="ARBA" id="ARBA00022475"/>
    </source>
</evidence>
<evidence type="ECO:0000256" key="1">
    <source>
        <dbReference type="ARBA" id="ARBA00004651"/>
    </source>
</evidence>
<sequence length="216" mass="22853">MTPSQLGTLVVLNLVGAASPGPDILLITRLATRSRRHALAATLGIQFGVLFWCTLTVLGAAALLNAFPAILGLVQLIGGSWLIWMGRGNIVGGLRERHHPPVDLDDAAARLGRLRSAFWLGLTTNLSNPKIVLFLSALIAPLLPPSPTAATSIIVVLVLWLSSLALQIAISLLVSTVGMRRRLLRAGPWIDIVAGAFFIVAGLVLAVTGLRDLTGW</sequence>
<evidence type="ECO:0000313" key="8">
    <source>
        <dbReference type="Proteomes" id="UP001238805"/>
    </source>
</evidence>
<evidence type="ECO:0000313" key="7">
    <source>
        <dbReference type="EMBL" id="WIM70315.1"/>
    </source>
</evidence>
<reference evidence="7 8" key="1">
    <citation type="submission" date="2023-05" db="EMBL/GenBank/DDBJ databases">
        <title>Corynebacterium suedekumii sp. nov. and Corynebacterium breve sp. nov. isolated from raw cow's milk.</title>
        <authorList>
            <person name="Baer M.K."/>
            <person name="Mehl L."/>
            <person name="Hellmuth R."/>
            <person name="Marke G."/>
            <person name="Lipski A."/>
        </authorList>
    </citation>
    <scope>NUCLEOTIDE SEQUENCE [LARGE SCALE GENOMIC DNA]</scope>
    <source>
        <strain evidence="7 8">LM112</strain>
    </source>
</reference>
<organism evidence="7 8">
    <name type="scientific">Corynebacterium suedekumii</name>
    <dbReference type="NCBI Taxonomy" id="3049801"/>
    <lineage>
        <taxon>Bacteria</taxon>
        <taxon>Bacillati</taxon>
        <taxon>Actinomycetota</taxon>
        <taxon>Actinomycetes</taxon>
        <taxon>Mycobacteriales</taxon>
        <taxon>Corynebacteriaceae</taxon>
        <taxon>Corynebacterium</taxon>
    </lineage>
</organism>
<evidence type="ECO:0000256" key="3">
    <source>
        <dbReference type="ARBA" id="ARBA00022692"/>
    </source>
</evidence>
<proteinExistence type="predicted"/>
<name>A0ABY8VNF7_9CORY</name>
<feature type="transmembrane region" description="Helical" evidence="6">
    <location>
        <begin position="149"/>
        <end position="177"/>
    </location>
</feature>
<keyword evidence="8" id="KW-1185">Reference proteome</keyword>
<accession>A0ABY8VNF7</accession>
<feature type="transmembrane region" description="Helical" evidence="6">
    <location>
        <begin position="6"/>
        <end position="26"/>
    </location>
</feature>
<evidence type="ECO:0000256" key="5">
    <source>
        <dbReference type="ARBA" id="ARBA00023136"/>
    </source>
</evidence>
<dbReference type="PANTHER" id="PTHR30086:SF17">
    <property type="entry name" value="LYSE FAMILY TRANSLOCATOR"/>
    <property type="match status" value="1"/>
</dbReference>
<feature type="transmembrane region" description="Helical" evidence="6">
    <location>
        <begin position="66"/>
        <end position="85"/>
    </location>
</feature>
<feature type="transmembrane region" description="Helical" evidence="6">
    <location>
        <begin position="117"/>
        <end position="143"/>
    </location>
</feature>
<protein>
    <submittedName>
        <fullName evidence="7">LysE family translocator</fullName>
    </submittedName>
</protein>
<evidence type="ECO:0000256" key="4">
    <source>
        <dbReference type="ARBA" id="ARBA00022989"/>
    </source>
</evidence>
<keyword evidence="5 6" id="KW-0472">Membrane</keyword>
<keyword evidence="2" id="KW-1003">Cell membrane</keyword>
<evidence type="ECO:0000256" key="6">
    <source>
        <dbReference type="SAM" id="Phobius"/>
    </source>
</evidence>
<dbReference type="PANTHER" id="PTHR30086">
    <property type="entry name" value="ARGININE EXPORTER PROTEIN ARGO"/>
    <property type="match status" value="1"/>
</dbReference>
<feature type="transmembrane region" description="Helical" evidence="6">
    <location>
        <begin position="189"/>
        <end position="210"/>
    </location>
</feature>